<evidence type="ECO:0000313" key="4">
    <source>
        <dbReference type="Proteomes" id="UP000002051"/>
    </source>
</evidence>
<dbReference type="EMBL" id="CM001220">
    <property type="protein sequence ID" value="AES91884.1"/>
    <property type="molecule type" value="Genomic_DNA"/>
</dbReference>
<protein>
    <submittedName>
        <fullName evidence="1 2">Late embryogenesis abundant protein</fullName>
    </submittedName>
</protein>
<gene>
    <name evidence="3" type="primary">11412694</name>
    <name evidence="1" type="ordered locus">MTR_4g120040</name>
    <name evidence="2" type="ORF">MtrunA17_Chr4g0067471</name>
</gene>
<reference evidence="2" key="4">
    <citation type="journal article" date="2018" name="Nat. Plants">
        <title>Whole-genome landscape of Medicago truncatula symbiotic genes.</title>
        <authorList>
            <person name="Pecrix Y."/>
            <person name="Gamas P."/>
            <person name="Carrere S."/>
        </authorList>
    </citation>
    <scope>NUCLEOTIDE SEQUENCE</scope>
    <source>
        <tissue evidence="2">Leaves</tissue>
    </source>
</reference>
<keyword evidence="4" id="KW-1185">Reference proteome</keyword>
<dbReference type="Proteomes" id="UP000002051">
    <property type="component" value="Chromosome 4"/>
</dbReference>
<dbReference type="Proteomes" id="UP000265566">
    <property type="component" value="Chromosome 4"/>
</dbReference>
<dbReference type="OMA" id="PINHTPE"/>
<dbReference type="KEGG" id="mtr:11412694"/>
<dbReference type="PANTHER" id="PTHR33509:SF34">
    <property type="entry name" value="LATE EMBRYOGENIS ABUNDANT PROTEIN 41"/>
    <property type="match status" value="1"/>
</dbReference>
<dbReference type="EMBL" id="PSQE01000004">
    <property type="protein sequence ID" value="RHN64284.1"/>
    <property type="molecule type" value="Genomic_DNA"/>
</dbReference>
<reference evidence="1 4" key="1">
    <citation type="journal article" date="2011" name="Nature">
        <title>The Medicago genome provides insight into the evolution of rhizobial symbioses.</title>
        <authorList>
            <person name="Young N.D."/>
            <person name="Debelle F."/>
            <person name="Oldroyd G.E."/>
            <person name="Geurts R."/>
            <person name="Cannon S.B."/>
            <person name="Udvardi M.K."/>
            <person name="Benedito V.A."/>
            <person name="Mayer K.F."/>
            <person name="Gouzy J."/>
            <person name="Schoof H."/>
            <person name="Van de Peer Y."/>
            <person name="Proost S."/>
            <person name="Cook D.R."/>
            <person name="Meyers B.C."/>
            <person name="Spannagl M."/>
            <person name="Cheung F."/>
            <person name="De Mita S."/>
            <person name="Krishnakumar V."/>
            <person name="Gundlach H."/>
            <person name="Zhou S."/>
            <person name="Mudge J."/>
            <person name="Bharti A.K."/>
            <person name="Murray J.D."/>
            <person name="Naoumkina M.A."/>
            <person name="Rosen B."/>
            <person name="Silverstein K.A."/>
            <person name="Tang H."/>
            <person name="Rombauts S."/>
            <person name="Zhao P.X."/>
            <person name="Zhou P."/>
            <person name="Barbe V."/>
            <person name="Bardou P."/>
            <person name="Bechner M."/>
            <person name="Bellec A."/>
            <person name="Berger A."/>
            <person name="Berges H."/>
            <person name="Bidwell S."/>
            <person name="Bisseling T."/>
            <person name="Choisne N."/>
            <person name="Couloux A."/>
            <person name="Denny R."/>
            <person name="Deshpande S."/>
            <person name="Dai X."/>
            <person name="Doyle J.J."/>
            <person name="Dudez A.M."/>
            <person name="Farmer A.D."/>
            <person name="Fouteau S."/>
            <person name="Franken C."/>
            <person name="Gibelin C."/>
            <person name="Gish J."/>
            <person name="Goldstein S."/>
            <person name="Gonzalez A.J."/>
            <person name="Green P.J."/>
            <person name="Hallab A."/>
            <person name="Hartog M."/>
            <person name="Hua A."/>
            <person name="Humphray S.J."/>
            <person name="Jeong D.H."/>
            <person name="Jing Y."/>
            <person name="Jocker A."/>
            <person name="Kenton S.M."/>
            <person name="Kim D.J."/>
            <person name="Klee K."/>
            <person name="Lai H."/>
            <person name="Lang C."/>
            <person name="Lin S."/>
            <person name="Macmil S.L."/>
            <person name="Magdelenat G."/>
            <person name="Matthews L."/>
            <person name="McCorrison J."/>
            <person name="Monaghan E.L."/>
            <person name="Mun J.H."/>
            <person name="Najar F.Z."/>
            <person name="Nicholson C."/>
            <person name="Noirot C."/>
            <person name="O'Bleness M."/>
            <person name="Paule C.R."/>
            <person name="Poulain J."/>
            <person name="Prion F."/>
            <person name="Qin B."/>
            <person name="Qu C."/>
            <person name="Retzel E.F."/>
            <person name="Riddle C."/>
            <person name="Sallet E."/>
            <person name="Samain S."/>
            <person name="Samson N."/>
            <person name="Sanders I."/>
            <person name="Saurat O."/>
            <person name="Scarpelli C."/>
            <person name="Schiex T."/>
            <person name="Segurens B."/>
            <person name="Severin A.J."/>
            <person name="Sherrier D.J."/>
            <person name="Shi R."/>
            <person name="Sims S."/>
            <person name="Singer S.R."/>
            <person name="Sinharoy S."/>
            <person name="Sterck L."/>
            <person name="Viollet A."/>
            <person name="Wang B.B."/>
            <person name="Wang K."/>
            <person name="Wang M."/>
            <person name="Wang X."/>
            <person name="Warfsmann J."/>
            <person name="Weissenbach J."/>
            <person name="White D.D."/>
            <person name="White J.D."/>
            <person name="Wiley G.B."/>
            <person name="Wincker P."/>
            <person name="Xing Y."/>
            <person name="Yang L."/>
            <person name="Yao Z."/>
            <person name="Ying F."/>
            <person name="Zhai J."/>
            <person name="Zhou L."/>
            <person name="Zuber A."/>
            <person name="Denarie J."/>
            <person name="Dixon R.A."/>
            <person name="May G.D."/>
            <person name="Schwartz D.C."/>
            <person name="Rogers J."/>
            <person name="Quetier F."/>
            <person name="Town C.D."/>
            <person name="Roe B.A."/>
        </authorList>
    </citation>
    <scope>NUCLEOTIDE SEQUENCE [LARGE SCALE GENOMIC DNA]</scope>
    <source>
        <strain evidence="1">A17</strain>
        <strain evidence="3 4">cv. Jemalong A17</strain>
    </source>
</reference>
<organism evidence="1 4">
    <name type="scientific">Medicago truncatula</name>
    <name type="common">Barrel medic</name>
    <name type="synonym">Medicago tribuloides</name>
    <dbReference type="NCBI Taxonomy" id="3880"/>
    <lineage>
        <taxon>Eukaryota</taxon>
        <taxon>Viridiplantae</taxon>
        <taxon>Streptophyta</taxon>
        <taxon>Embryophyta</taxon>
        <taxon>Tracheophyta</taxon>
        <taxon>Spermatophyta</taxon>
        <taxon>Magnoliopsida</taxon>
        <taxon>eudicotyledons</taxon>
        <taxon>Gunneridae</taxon>
        <taxon>Pentapetalae</taxon>
        <taxon>rosids</taxon>
        <taxon>fabids</taxon>
        <taxon>Fabales</taxon>
        <taxon>Fabaceae</taxon>
        <taxon>Papilionoideae</taxon>
        <taxon>50 kb inversion clade</taxon>
        <taxon>NPAAA clade</taxon>
        <taxon>Hologalegina</taxon>
        <taxon>IRL clade</taxon>
        <taxon>Trifolieae</taxon>
        <taxon>Medicago</taxon>
    </lineage>
</organism>
<evidence type="ECO:0000313" key="3">
    <source>
        <dbReference type="EnsemblPlants" id="AES91884"/>
    </source>
</evidence>
<dbReference type="Gramene" id="rna27087">
    <property type="protein sequence ID" value="RHN64284.1"/>
    <property type="gene ID" value="gene27087"/>
</dbReference>
<dbReference type="HOGENOM" id="CLU_158380_1_1_1"/>
<dbReference type="Pfam" id="PF03242">
    <property type="entry name" value="LEA_3a"/>
    <property type="match status" value="1"/>
</dbReference>
<dbReference type="EnsemblPlants" id="AES91884">
    <property type="protein sequence ID" value="AES91884"/>
    <property type="gene ID" value="MTR_4g120040"/>
</dbReference>
<proteinExistence type="predicted"/>
<dbReference type="InterPro" id="IPR004926">
    <property type="entry name" value="LEA_3a"/>
</dbReference>
<dbReference type="OrthoDB" id="1693956at2759"/>
<dbReference type="GO" id="GO:0006950">
    <property type="term" value="P:response to stress"/>
    <property type="evidence" value="ECO:0000318"/>
    <property type="project" value="GO_Central"/>
</dbReference>
<dbReference type="STRING" id="3880.G7JLI9"/>
<reference evidence="3" key="3">
    <citation type="submission" date="2015-04" db="UniProtKB">
        <authorList>
            <consortium name="EnsemblPlants"/>
        </authorList>
    </citation>
    <scope>IDENTIFICATION</scope>
    <source>
        <strain evidence="3">cv. Jemalong A17</strain>
    </source>
</reference>
<accession>G7JLI9</accession>
<dbReference type="PaxDb" id="3880-AES91884"/>
<dbReference type="PANTHER" id="PTHR33509">
    <property type="entry name" value="LATE EMBRYOGENIS ABUNDANT PROTEIN 2-RELATED"/>
    <property type="match status" value="1"/>
</dbReference>
<dbReference type="AlphaFoldDB" id="G7JLI9"/>
<evidence type="ECO:0000313" key="1">
    <source>
        <dbReference type="EMBL" id="AES91884.1"/>
    </source>
</evidence>
<dbReference type="eggNOG" id="ENOG502S70H">
    <property type="taxonomic scope" value="Eukaryota"/>
</dbReference>
<evidence type="ECO:0000313" key="2">
    <source>
        <dbReference type="EMBL" id="RHN64284.1"/>
    </source>
</evidence>
<name>G7JLI9_MEDTR</name>
<sequence>MACSLSQANRLVAQSLPLFHLHRRGFAAASDVSARVGLGSIAHGHGKLGSLEEKHMSKDGQEACSAWAPDPESGYYRPINYTPKIDPVELRQMLLKRNTRSSQ</sequence>
<reference evidence="1 4" key="2">
    <citation type="journal article" date="2014" name="BMC Genomics">
        <title>An improved genome release (version Mt4.0) for the model legume Medicago truncatula.</title>
        <authorList>
            <person name="Tang H."/>
            <person name="Krishnakumar V."/>
            <person name="Bidwell S."/>
            <person name="Rosen B."/>
            <person name="Chan A."/>
            <person name="Zhou S."/>
            <person name="Gentzbittel L."/>
            <person name="Childs K.L."/>
            <person name="Yandell M."/>
            <person name="Gundlach H."/>
            <person name="Mayer K.F."/>
            <person name="Schwartz D.C."/>
            <person name="Town C.D."/>
        </authorList>
    </citation>
    <scope>GENOME REANNOTATION</scope>
    <source>
        <strain evidence="3 4">cv. Jemalong A17</strain>
    </source>
</reference>